<reference evidence="7 8" key="2">
    <citation type="submission" date="2020-03" db="EMBL/GenBank/DDBJ databases">
        <authorList>
            <person name="Ichikawa N."/>
            <person name="Kimura A."/>
            <person name="Kitahashi Y."/>
            <person name="Uohara A."/>
        </authorList>
    </citation>
    <scope>NUCLEOTIDE SEQUENCE [LARGE SCALE GENOMIC DNA]</scope>
    <source>
        <strain evidence="7 8">NBRC 105367</strain>
    </source>
</reference>
<dbReference type="Gene3D" id="3.30.420.40">
    <property type="match status" value="2"/>
</dbReference>
<dbReference type="EMBL" id="AP022871">
    <property type="protein sequence ID" value="BCB88681.1"/>
    <property type="molecule type" value="Genomic_DNA"/>
</dbReference>
<dbReference type="InterPro" id="IPR000577">
    <property type="entry name" value="Carb_kinase_FGGY"/>
</dbReference>
<dbReference type="Pfam" id="PF00370">
    <property type="entry name" value="FGGY_N"/>
    <property type="match status" value="1"/>
</dbReference>
<reference evidence="7 8" key="1">
    <citation type="submission" date="2020-03" db="EMBL/GenBank/DDBJ databases">
        <title>Whole genome shotgun sequence of Phytohabitans suffuscus NBRC 105367.</title>
        <authorList>
            <person name="Komaki H."/>
            <person name="Tamura T."/>
        </authorList>
    </citation>
    <scope>NUCLEOTIDE SEQUENCE [LARGE SCALE GENOMIC DNA]</scope>
    <source>
        <strain evidence="7 8">NBRC 105367</strain>
    </source>
</reference>
<keyword evidence="2" id="KW-0119">Carbohydrate metabolism</keyword>
<protein>
    <submittedName>
        <fullName evidence="7">Xylulokinase</fullName>
    </submittedName>
</protein>
<keyword evidence="2" id="KW-0859">Xylose metabolism</keyword>
<dbReference type="KEGG" id="psuu:Psuf_059940"/>
<dbReference type="InterPro" id="IPR018484">
    <property type="entry name" value="FGGY_N"/>
</dbReference>
<keyword evidence="8" id="KW-1185">Reference proteome</keyword>
<sequence length="499" mass="51083">MAGDLLVGLDLGTTGAKAVVVDTADGVAVARGYRPYPSDTTHAGWHEQDPADWWTASAGALRDALAQVPAGAVTGVGLSGHMHALALFDAADKPVRPAMTWADRRAEEQVARLRQRADLFRERCGNPVVEAFTAPKLAWLASHEPDTLRRAARLVQPKDVIRHHLTGGWGTDTSDAAGSLLFDVRRGRWDPELWELCGADPGLAVPAAPSTAVVGTVGADAADLTGLPAGTPVVAGGSDVACAALGGGAVTPGRVYVNAGTAAQVVTALPGLRTGEHFVFTRAGADGFLAMVSVYAAGLGIRWCEENLLPGPAPAPDDRADQLAAQTPAGARGLAFVPYLLGTSTPTHQPRVRAALLGAGPQHGPGDIARAALEGVAYACADAVDQLAATTGDVTEVRVGGGVARSPIWRECLAAAFDVPVRRISHDASPRGAVALAGAGTGVWPDVVAACGALDDSEPVGVPERHRAAYRHARARYAAAATAVTALGRDPAFAEGAAP</sequence>
<evidence type="ECO:0000313" key="7">
    <source>
        <dbReference type="EMBL" id="BCB88681.1"/>
    </source>
</evidence>
<evidence type="ECO:0000313" key="8">
    <source>
        <dbReference type="Proteomes" id="UP000503011"/>
    </source>
</evidence>
<evidence type="ECO:0000256" key="3">
    <source>
        <dbReference type="ARBA" id="ARBA00022679"/>
    </source>
</evidence>
<dbReference type="Proteomes" id="UP000503011">
    <property type="component" value="Chromosome"/>
</dbReference>
<dbReference type="InterPro" id="IPR050406">
    <property type="entry name" value="FGGY_Carb_Kinase"/>
</dbReference>
<dbReference type="PANTHER" id="PTHR43095">
    <property type="entry name" value="SUGAR KINASE"/>
    <property type="match status" value="1"/>
</dbReference>
<dbReference type="InterPro" id="IPR018485">
    <property type="entry name" value="FGGY_C"/>
</dbReference>
<dbReference type="AlphaFoldDB" id="A0A6F8YS73"/>
<dbReference type="CDD" id="cd07808">
    <property type="entry name" value="ASKHA_NBD_FGGY_EcXK-like"/>
    <property type="match status" value="1"/>
</dbReference>
<organism evidence="7 8">
    <name type="scientific">Phytohabitans suffuscus</name>
    <dbReference type="NCBI Taxonomy" id="624315"/>
    <lineage>
        <taxon>Bacteria</taxon>
        <taxon>Bacillati</taxon>
        <taxon>Actinomycetota</taxon>
        <taxon>Actinomycetes</taxon>
        <taxon>Micromonosporales</taxon>
        <taxon>Micromonosporaceae</taxon>
    </lineage>
</organism>
<evidence type="ECO:0000256" key="4">
    <source>
        <dbReference type="ARBA" id="ARBA00022777"/>
    </source>
</evidence>
<dbReference type="PANTHER" id="PTHR43095:SF5">
    <property type="entry name" value="XYLULOSE KINASE"/>
    <property type="match status" value="1"/>
</dbReference>
<dbReference type="SUPFAM" id="SSF53067">
    <property type="entry name" value="Actin-like ATPase domain"/>
    <property type="match status" value="2"/>
</dbReference>
<dbReference type="GO" id="GO:0042732">
    <property type="term" value="P:D-xylose metabolic process"/>
    <property type="evidence" value="ECO:0007669"/>
    <property type="project" value="UniProtKB-KW"/>
</dbReference>
<dbReference type="PIRSF" id="PIRSF000538">
    <property type="entry name" value="GlpK"/>
    <property type="match status" value="1"/>
</dbReference>
<keyword evidence="3" id="KW-0808">Transferase</keyword>
<dbReference type="GO" id="GO:0016301">
    <property type="term" value="F:kinase activity"/>
    <property type="evidence" value="ECO:0007669"/>
    <property type="project" value="UniProtKB-KW"/>
</dbReference>
<proteinExistence type="inferred from homology"/>
<evidence type="ECO:0000259" key="5">
    <source>
        <dbReference type="Pfam" id="PF00370"/>
    </source>
</evidence>
<dbReference type="Pfam" id="PF02782">
    <property type="entry name" value="FGGY_C"/>
    <property type="match status" value="1"/>
</dbReference>
<evidence type="ECO:0000259" key="6">
    <source>
        <dbReference type="Pfam" id="PF02782"/>
    </source>
</evidence>
<gene>
    <name evidence="7" type="ORF">Psuf_059940</name>
</gene>
<feature type="domain" description="Carbohydrate kinase FGGY N-terminal" evidence="5">
    <location>
        <begin position="6"/>
        <end position="246"/>
    </location>
</feature>
<comment type="similarity">
    <text evidence="1">Belongs to the FGGY kinase family.</text>
</comment>
<feature type="domain" description="Carbohydrate kinase FGGY C-terminal" evidence="6">
    <location>
        <begin position="257"/>
        <end position="439"/>
    </location>
</feature>
<evidence type="ECO:0000256" key="1">
    <source>
        <dbReference type="ARBA" id="ARBA00009156"/>
    </source>
</evidence>
<evidence type="ECO:0000256" key="2">
    <source>
        <dbReference type="ARBA" id="ARBA00022629"/>
    </source>
</evidence>
<name>A0A6F8YS73_9ACTN</name>
<dbReference type="InterPro" id="IPR043129">
    <property type="entry name" value="ATPase_NBD"/>
</dbReference>
<keyword evidence="4 7" id="KW-0418">Kinase</keyword>
<accession>A0A6F8YS73</accession>